<feature type="region of interest" description="Disordered" evidence="4">
    <location>
        <begin position="54"/>
        <end position="126"/>
    </location>
</feature>
<dbReference type="InterPro" id="IPR043504">
    <property type="entry name" value="Peptidase_S1_PA_chymotrypsin"/>
</dbReference>
<comment type="similarity">
    <text evidence="1">Belongs to the peptidase S1C family.</text>
</comment>
<keyword evidence="7" id="KW-1185">Reference proteome</keyword>
<dbReference type="Proteomes" id="UP000011529">
    <property type="component" value="Unassembled WGS sequence"/>
</dbReference>
<dbReference type="PATRIC" id="fig|1263867.3.peg.6252"/>
<dbReference type="InterPro" id="IPR009003">
    <property type="entry name" value="Peptidase_S1_PA"/>
</dbReference>
<evidence type="ECO:0000256" key="1">
    <source>
        <dbReference type="ARBA" id="ARBA00010541"/>
    </source>
</evidence>
<dbReference type="InterPro" id="IPR051201">
    <property type="entry name" value="Chloro_Bact_Ser_Proteases"/>
</dbReference>
<organism evidence="6 7">
    <name type="scientific">Rhodopirellula europaea 6C</name>
    <dbReference type="NCBI Taxonomy" id="1263867"/>
    <lineage>
        <taxon>Bacteria</taxon>
        <taxon>Pseudomonadati</taxon>
        <taxon>Planctomycetota</taxon>
        <taxon>Planctomycetia</taxon>
        <taxon>Pirellulales</taxon>
        <taxon>Pirellulaceae</taxon>
        <taxon>Rhodopirellula</taxon>
    </lineage>
</organism>
<dbReference type="EMBL" id="ANMO01000261">
    <property type="protein sequence ID" value="EMB13436.1"/>
    <property type="molecule type" value="Genomic_DNA"/>
</dbReference>
<evidence type="ECO:0000259" key="5">
    <source>
        <dbReference type="PROSITE" id="PS50106"/>
    </source>
</evidence>
<dbReference type="InterPro" id="IPR036034">
    <property type="entry name" value="PDZ_sf"/>
</dbReference>
<gene>
    <name evidence="6" type="ORF">RE6C_05833</name>
</gene>
<feature type="region of interest" description="Disordered" evidence="4">
    <location>
        <begin position="1"/>
        <end position="34"/>
    </location>
</feature>
<comment type="caution">
    <text evidence="6">The sequence shown here is derived from an EMBL/GenBank/DDBJ whole genome shotgun (WGS) entry which is preliminary data.</text>
</comment>
<feature type="compositionally biased region" description="Low complexity" evidence="4">
    <location>
        <begin position="76"/>
        <end position="85"/>
    </location>
</feature>
<evidence type="ECO:0000256" key="4">
    <source>
        <dbReference type="SAM" id="MobiDB-lite"/>
    </source>
</evidence>
<keyword evidence="3" id="KW-0378">Hydrolase</keyword>
<name>M2A3B0_9BACT</name>
<reference evidence="6" key="1">
    <citation type="submission" date="2012-11" db="EMBL/GenBank/DDBJ databases">
        <title>Permanent draft genomes of Rhodopirellula europaea strain SH398 and 6C.</title>
        <authorList>
            <person name="Richter M."/>
            <person name="Richter-Heitmann T."/>
            <person name="Frank C."/>
            <person name="Harder J."/>
            <person name="Glockner F.O."/>
        </authorList>
    </citation>
    <scope>NUCLEOTIDE SEQUENCE</scope>
    <source>
        <strain evidence="6">6C</strain>
    </source>
</reference>
<reference evidence="6" key="2">
    <citation type="journal article" date="2013" name="Mar. Genomics">
        <title>Expression of sulfatases in Rhodopirellula baltica and the diversity of sulfatases in the genus Rhodopirellula.</title>
        <authorList>
            <person name="Wegner C.E."/>
            <person name="Richter-Heitmann T."/>
            <person name="Klindworth A."/>
            <person name="Klockow C."/>
            <person name="Richter M."/>
            <person name="Achstetter T."/>
            <person name="Glockner F.O."/>
            <person name="Harder J."/>
        </authorList>
    </citation>
    <scope>NUCLEOTIDE SEQUENCE [LARGE SCALE GENOMIC DNA]</scope>
    <source>
        <strain evidence="6">6C</strain>
    </source>
</reference>
<dbReference type="PRINTS" id="PR00834">
    <property type="entry name" value="PROTEASES2C"/>
</dbReference>
<evidence type="ECO:0000313" key="7">
    <source>
        <dbReference type="Proteomes" id="UP000011529"/>
    </source>
</evidence>
<dbReference type="Pfam" id="PF13180">
    <property type="entry name" value="PDZ_2"/>
    <property type="match status" value="1"/>
</dbReference>
<dbReference type="SMART" id="SM00228">
    <property type="entry name" value="PDZ"/>
    <property type="match status" value="1"/>
</dbReference>
<dbReference type="Gene3D" id="2.30.42.10">
    <property type="match status" value="1"/>
</dbReference>
<protein>
    <submittedName>
        <fullName evidence="6">Peptidase S1C, Do</fullName>
    </submittedName>
</protein>
<dbReference type="InterPro" id="IPR001940">
    <property type="entry name" value="Peptidase_S1C"/>
</dbReference>
<dbReference type="PANTHER" id="PTHR43343:SF3">
    <property type="entry name" value="PROTEASE DO-LIKE 8, CHLOROPLASTIC"/>
    <property type="match status" value="1"/>
</dbReference>
<dbReference type="GO" id="GO:0004252">
    <property type="term" value="F:serine-type endopeptidase activity"/>
    <property type="evidence" value="ECO:0007669"/>
    <property type="project" value="InterPro"/>
</dbReference>
<feature type="compositionally biased region" description="Basic and acidic residues" evidence="4">
    <location>
        <begin position="61"/>
        <end position="75"/>
    </location>
</feature>
<dbReference type="RefSeq" id="WP_008662062.1">
    <property type="nucleotide sequence ID" value="NZ_ANMO01000261.1"/>
</dbReference>
<proteinExistence type="inferred from homology"/>
<evidence type="ECO:0000256" key="3">
    <source>
        <dbReference type="ARBA" id="ARBA00022801"/>
    </source>
</evidence>
<accession>M2A3B0</accession>
<feature type="domain" description="PDZ" evidence="5">
    <location>
        <begin position="400"/>
        <end position="469"/>
    </location>
</feature>
<keyword evidence="2" id="KW-0645">Protease</keyword>
<dbReference type="GO" id="GO:0006508">
    <property type="term" value="P:proteolysis"/>
    <property type="evidence" value="ECO:0007669"/>
    <property type="project" value="UniProtKB-KW"/>
</dbReference>
<dbReference type="AlphaFoldDB" id="M2A3B0"/>
<dbReference type="SUPFAM" id="SSF50494">
    <property type="entry name" value="Trypsin-like serine proteases"/>
    <property type="match status" value="1"/>
</dbReference>
<evidence type="ECO:0000256" key="2">
    <source>
        <dbReference type="ARBA" id="ARBA00022670"/>
    </source>
</evidence>
<dbReference type="Gene3D" id="2.40.10.10">
    <property type="entry name" value="Trypsin-like serine proteases"/>
    <property type="match status" value="2"/>
</dbReference>
<sequence length="509" mass="54632">MRLPFGNVAMRTDKPSDEPMSLDGITPIPVPSVFSSDKDAEAAMLNAAKDGMGTEWFGSAEHGEAENRESVKPDDSSPSGADSASNESLPANLRQDEKFDGPPPPISKPPVSDRCSESERSQTAVQPHPILQSLTLLATMALMLLLARYSVPHIVEEIRYAWHRGEMRAENETGVEGLRNVSLDSLSRAYEMVTSAVGPTVVHIDVERSVSEEDRNLQRLLGEDSYTLSDQGSGVVIDEGGYILTNRHVIADGIAISVTLSDGRRLPAALVGSDMPTDLAVLKVDADGLIPIAWGDSDALRVGSPVWAVGSPFGLDRTITFGILSGKHRVVRAGVQHGSSARYQDFMQSDVAVNPGNSGGPLVDARGRLIGINTAIVGDTYQGVSFSIPSNVTRQIYDRIRETGKVERGWLGVLLSEVPDSMHRGDDLRVRGALISGVTGEDSPAAIAGLRIGDILLKIDGVRVSDVGHLMRLIANLGQGTLLNVELTRDGEPMTVEVTLKKRPENLDR</sequence>
<dbReference type="CDD" id="cd06777">
    <property type="entry name" value="cpPDZ_DegS"/>
    <property type="match status" value="1"/>
</dbReference>
<dbReference type="PANTHER" id="PTHR43343">
    <property type="entry name" value="PEPTIDASE S12"/>
    <property type="match status" value="1"/>
</dbReference>
<evidence type="ECO:0000313" key="6">
    <source>
        <dbReference type="EMBL" id="EMB13436.1"/>
    </source>
</evidence>
<dbReference type="Pfam" id="PF13365">
    <property type="entry name" value="Trypsin_2"/>
    <property type="match status" value="1"/>
</dbReference>
<dbReference type="PROSITE" id="PS50106">
    <property type="entry name" value="PDZ"/>
    <property type="match status" value="1"/>
</dbReference>
<dbReference type="SUPFAM" id="SSF50156">
    <property type="entry name" value="PDZ domain-like"/>
    <property type="match status" value="1"/>
</dbReference>
<dbReference type="InterPro" id="IPR001478">
    <property type="entry name" value="PDZ"/>
</dbReference>